<dbReference type="SUPFAM" id="SSF46934">
    <property type="entry name" value="UBA-like"/>
    <property type="match status" value="1"/>
</dbReference>
<feature type="domain" description="UBA" evidence="2">
    <location>
        <begin position="145"/>
        <end position="195"/>
    </location>
</feature>
<dbReference type="InterPro" id="IPR009060">
    <property type="entry name" value="UBA-like_sf"/>
</dbReference>
<organism evidence="3">
    <name type="scientific">Octactis speculum</name>
    <dbReference type="NCBI Taxonomy" id="3111310"/>
    <lineage>
        <taxon>Eukaryota</taxon>
        <taxon>Sar</taxon>
        <taxon>Stramenopiles</taxon>
        <taxon>Ochrophyta</taxon>
        <taxon>Dictyochophyceae</taxon>
        <taxon>Dictyochales</taxon>
        <taxon>Dictyochaceae</taxon>
        <taxon>Octactis</taxon>
    </lineage>
</organism>
<dbReference type="Gene3D" id="1.10.8.10">
    <property type="entry name" value="DNA helicase RuvA subunit, C-terminal domain"/>
    <property type="match status" value="1"/>
</dbReference>
<proteinExistence type="predicted"/>
<feature type="region of interest" description="Disordered" evidence="1">
    <location>
        <begin position="211"/>
        <end position="234"/>
    </location>
</feature>
<dbReference type="InterPro" id="IPR015940">
    <property type="entry name" value="UBA"/>
</dbReference>
<accession>A0A7S2GH87</accession>
<dbReference type="CDD" id="cd14270">
    <property type="entry name" value="UBA"/>
    <property type="match status" value="1"/>
</dbReference>
<evidence type="ECO:0000259" key="2">
    <source>
        <dbReference type="PROSITE" id="PS50030"/>
    </source>
</evidence>
<protein>
    <recommendedName>
        <fullName evidence="2">UBA domain-containing protein</fullName>
    </recommendedName>
</protein>
<dbReference type="AlphaFoldDB" id="A0A7S2GH87"/>
<gene>
    <name evidence="3" type="ORF">DSPE1174_LOCUS22113</name>
</gene>
<reference evidence="3" key="1">
    <citation type="submission" date="2021-01" db="EMBL/GenBank/DDBJ databases">
        <authorList>
            <person name="Corre E."/>
            <person name="Pelletier E."/>
            <person name="Niang G."/>
            <person name="Scheremetjew M."/>
            <person name="Finn R."/>
            <person name="Kale V."/>
            <person name="Holt S."/>
            <person name="Cochrane G."/>
            <person name="Meng A."/>
            <person name="Brown T."/>
            <person name="Cohen L."/>
        </authorList>
    </citation>
    <scope>NUCLEOTIDE SEQUENCE</scope>
    <source>
        <strain evidence="3">CCMP1381</strain>
    </source>
</reference>
<evidence type="ECO:0000256" key="1">
    <source>
        <dbReference type="SAM" id="MobiDB-lite"/>
    </source>
</evidence>
<dbReference type="PROSITE" id="PS50030">
    <property type="entry name" value="UBA"/>
    <property type="match status" value="1"/>
</dbReference>
<feature type="compositionally biased region" description="Polar residues" evidence="1">
    <location>
        <begin position="17"/>
        <end position="54"/>
    </location>
</feature>
<feature type="region of interest" description="Disordered" evidence="1">
    <location>
        <begin position="1"/>
        <end position="90"/>
    </location>
</feature>
<name>A0A7S2GH87_9STRA</name>
<evidence type="ECO:0000313" key="3">
    <source>
        <dbReference type="EMBL" id="CAD9453589.1"/>
    </source>
</evidence>
<feature type="compositionally biased region" description="Basic and acidic residues" evidence="1">
    <location>
        <begin position="211"/>
        <end position="226"/>
    </location>
</feature>
<dbReference type="EMBL" id="HBGS01042878">
    <property type="protein sequence ID" value="CAD9453589.1"/>
    <property type="molecule type" value="Transcribed_RNA"/>
</dbReference>
<sequence length="294" mass="32359">MHALRYPPPSSMPPYEAQQNPRHPHNISQFGSASSTLPSSNRMYTPADSASSAESEYPGRFSSRGAAPFTDHQSGYTRAHPPSVFRSVLPPELDSHAPLAAATARGRSSVSGSGLESEIVDLTCETDYGPPHKDHAVKREREIDDFDEEEEGVHPFEVSALSALMDMGFQHRPALRTLRRTGLDVDLAMISLVNEMEEREQTLQIDEARRQSEMQAARERQERAQHQENTTKAGVTSLAALGRSGLVSASKILSELVQQVDERKQVDEDGGGGGGDRFSLLGWCWCCCWGWCCC</sequence>
<feature type="compositionally biased region" description="Pro residues" evidence="1">
    <location>
        <begin position="1"/>
        <end position="12"/>
    </location>
</feature>